<dbReference type="Proteomes" id="UP001162164">
    <property type="component" value="Unassembled WGS sequence"/>
</dbReference>
<proteinExistence type="predicted"/>
<dbReference type="EMBL" id="JAPWTJ010000023">
    <property type="protein sequence ID" value="KAJ8984926.1"/>
    <property type="molecule type" value="Genomic_DNA"/>
</dbReference>
<accession>A0ABQ9K4E1</accession>
<organism evidence="1 2">
    <name type="scientific">Molorchus minor</name>
    <dbReference type="NCBI Taxonomy" id="1323400"/>
    <lineage>
        <taxon>Eukaryota</taxon>
        <taxon>Metazoa</taxon>
        <taxon>Ecdysozoa</taxon>
        <taxon>Arthropoda</taxon>
        <taxon>Hexapoda</taxon>
        <taxon>Insecta</taxon>
        <taxon>Pterygota</taxon>
        <taxon>Neoptera</taxon>
        <taxon>Endopterygota</taxon>
        <taxon>Coleoptera</taxon>
        <taxon>Polyphaga</taxon>
        <taxon>Cucujiformia</taxon>
        <taxon>Chrysomeloidea</taxon>
        <taxon>Cerambycidae</taxon>
        <taxon>Lamiinae</taxon>
        <taxon>Monochamini</taxon>
        <taxon>Molorchus</taxon>
    </lineage>
</organism>
<reference evidence="1" key="1">
    <citation type="journal article" date="2023" name="Insect Mol. Biol.">
        <title>Genome sequencing provides insights into the evolution of gene families encoding plant cell wall-degrading enzymes in longhorned beetles.</title>
        <authorList>
            <person name="Shin N.R."/>
            <person name="Okamura Y."/>
            <person name="Kirsch R."/>
            <person name="Pauchet Y."/>
        </authorList>
    </citation>
    <scope>NUCLEOTIDE SEQUENCE</scope>
    <source>
        <strain evidence="1">MMC_N1</strain>
    </source>
</reference>
<evidence type="ECO:0000313" key="2">
    <source>
        <dbReference type="Proteomes" id="UP001162164"/>
    </source>
</evidence>
<keyword evidence="2" id="KW-1185">Reference proteome</keyword>
<protein>
    <submittedName>
        <fullName evidence="1">Uncharacterized protein</fullName>
    </submittedName>
</protein>
<gene>
    <name evidence="1" type="ORF">NQ317_012176</name>
</gene>
<sequence>MEMPPYPHSTDYISSVFCGRINFRQPDDMGVRLGLRRRLGAAIFLFGGVILLMCDKESEEIYYKERKIVHDNDSRA</sequence>
<comment type="caution">
    <text evidence="1">The sequence shown here is derived from an EMBL/GenBank/DDBJ whole genome shotgun (WGS) entry which is preliminary data.</text>
</comment>
<evidence type="ECO:0000313" key="1">
    <source>
        <dbReference type="EMBL" id="KAJ8984926.1"/>
    </source>
</evidence>
<name>A0ABQ9K4E1_9CUCU</name>